<feature type="domain" description="Fanconi anaemia group A protein C-terminal" evidence="1">
    <location>
        <begin position="1169"/>
        <end position="1371"/>
    </location>
</feature>
<dbReference type="InterPro" id="IPR031729">
    <property type="entry name" value="Fanconi_A_N"/>
</dbReference>
<organism evidence="5 6">
    <name type="scientific">Electrophorus voltai</name>
    <dbReference type="NCBI Taxonomy" id="2609070"/>
    <lineage>
        <taxon>Eukaryota</taxon>
        <taxon>Metazoa</taxon>
        <taxon>Chordata</taxon>
        <taxon>Craniata</taxon>
        <taxon>Vertebrata</taxon>
        <taxon>Euteleostomi</taxon>
        <taxon>Actinopterygii</taxon>
        <taxon>Neopterygii</taxon>
        <taxon>Teleostei</taxon>
        <taxon>Ostariophysi</taxon>
        <taxon>Gymnotiformes</taxon>
        <taxon>Gymnotoidei</taxon>
        <taxon>Gymnotidae</taxon>
        <taxon>Electrophorus</taxon>
    </lineage>
</organism>
<protein>
    <recommendedName>
        <fullName evidence="7">Fanconi anaemia group A protein N-terminal domain-containing protein</fullName>
    </recommendedName>
</protein>
<dbReference type="Pfam" id="PF24781">
    <property type="entry name" value="FANCA_helical"/>
    <property type="match status" value="1"/>
</dbReference>
<evidence type="ECO:0000313" key="6">
    <source>
        <dbReference type="Proteomes" id="UP001239994"/>
    </source>
</evidence>
<comment type="caution">
    <text evidence="5">The sequence shown here is derived from an EMBL/GenBank/DDBJ whole genome shotgun (WGS) entry which is preliminary data.</text>
</comment>
<gene>
    <name evidence="5" type="ORF">P4O66_020630</name>
</gene>
<evidence type="ECO:0008006" key="7">
    <source>
        <dbReference type="Google" id="ProtNLM"/>
    </source>
</evidence>
<dbReference type="Pfam" id="PF03511">
    <property type="entry name" value="FANCA_CTD"/>
    <property type="match status" value="1"/>
</dbReference>
<dbReference type="InterPro" id="IPR055277">
    <property type="entry name" value="Fanconi_A_C"/>
</dbReference>
<name>A0AAD9E2H5_9TELE</name>
<evidence type="ECO:0000259" key="1">
    <source>
        <dbReference type="Pfam" id="PF03511"/>
    </source>
</evidence>
<evidence type="ECO:0000259" key="3">
    <source>
        <dbReference type="Pfam" id="PF24781"/>
    </source>
</evidence>
<evidence type="ECO:0000313" key="5">
    <source>
        <dbReference type="EMBL" id="KAK1804630.1"/>
    </source>
</evidence>
<dbReference type="PANTHER" id="PTHR12047:SF2">
    <property type="entry name" value="FANCONI ANEMIA GROUP A PROTEIN"/>
    <property type="match status" value="1"/>
</dbReference>
<feature type="domain" description="Fanconi anaemia group A protein N-terminal" evidence="2">
    <location>
        <begin position="169"/>
        <end position="514"/>
    </location>
</feature>
<evidence type="ECO:0000259" key="2">
    <source>
        <dbReference type="Pfam" id="PF15865"/>
    </source>
</evidence>
<feature type="non-terminal residue" evidence="5">
    <location>
        <position position="1"/>
    </location>
</feature>
<sequence>VWVSVNDTMSLEELSASQYTQTKTFASLIAHRDVKRRRLQSKQELHEAALQLLIQNQNLLELFRETASGSKTGENGCDQRTKDVHGQTAVGKIGISLLEREVRREAEQLRVPVEVLSAQVLVDMLIDLRQQEGGLSAMLCSNERAQVSVLLKAARQLLTVGAFSPKHLWQNYWKAQPVLEVVYYLHAEKLLLLKDTLSESGVSVWLVAQLQSLCASRVTEEAEGEVRQQVLSTVVCELVRVGFHKVPDSADSAVSENCSSVLDHMLSWMLDSLVDTDNSQPEPAAGVWLCVYETSLFGALVSEDTLRGFFRHTLTHILTHQPRLRVSDAVAMQSQWSFAKAAPLLTSLFRKVCVLFSMEEVLVHLQQVLETLEVNWQNVLSCLSTLLVYHTHTQACLKEMLSRLLSSAFHTYDVEKMITAFLLARQGALEGLAVFPSYSDWFKMAFGGTSGYHGNSKKSLLFLMKFLSDLVPFDPPQYLKVHIMHPPYITGKHRALLQEYVSLAKTRLSDLKVSVDEMGLYEVVSGAVSEAQSQCPAQWDVEKAVTLFQSTGRIPATVMEASIFRRPYFLTRFLPVLLMPRVLPQEPDAKMAFIDALRKAEKIPASVFSSYSEACLRERQEGGTVLGDSLEKEGTPHVDVQTQLQQLRRLLTAGANEGDIRAQLSRLSQALGNVCPDSPEDQTNHTVIRLTLDLPTISHTVASVVDLVLRGFCQCVLDACRVSPPHRQGQWASMFLRMLVGQQKLYTALILRTFQLLHQGPSLAAAHVLGLAVFLVEMHACREVCPLVELLPCSLRSARMSPAEALSTALLSSTASHMQFSLRLLSVATLCYARCRSISQREELHHWVPGRLHKQWRCEELCQSNVETHSHQEPVESSRTPGMTLSFSEWLTAELKVQRSEDALSESERQVYERWVCLQWFLPLDVANGGCGGSSVTACKHIINAVLDTGLLSAPEHTHSCRVDVLSRLQELVWELEFVRIHRKTEREEGHFLWDLMAQRCSVTSDPENISIELELQRTLHTFNSVILALPAVVLVRVCAAGGRNPLDLKALMEHINNHQRRVCCPAAALSCSLTGHFLSAVFSASVKCDSPVEAANIALSQLSLKCPLLLVSVAHWWRRLSPMLCSLCERVMGEQPALIQLLRECHEWASRAAQGLSPAVPPAPPLLLAACLHCALEQQGGSTEHIKANLTLSPERHKQLLVFLMFFYTTDLLSAHLRSQEEKIVSHAKDLSVHLLTLLVDSSDWLSLFHQSGSGQENVFQCVTMVTTDVNIRLMPFAFFSILAAAGGVLDRAVRVPRFLHTAVTLYVALLRLFLHGHTAPISSETLPLQACPCHTTAPPTGTTDPLLARAQRIVLNSIQQSPTSSLSHSQWSKVGQCGVEQMCNCIISGAVVAVQADCEELDPEVGSALSMMLHASNPDLPPDLNPSLDAIFSSSRSFP</sequence>
<dbReference type="Pfam" id="PF24783">
    <property type="entry name" value="FANCA_arcN"/>
    <property type="match status" value="1"/>
</dbReference>
<dbReference type="Proteomes" id="UP001239994">
    <property type="component" value="Unassembled WGS sequence"/>
</dbReference>
<dbReference type="GO" id="GO:0036297">
    <property type="term" value="P:interstrand cross-link repair"/>
    <property type="evidence" value="ECO:0007669"/>
    <property type="project" value="InterPro"/>
</dbReference>
<feature type="domain" description="Fanconi anaemia group A protein arcN subdomain" evidence="4">
    <location>
        <begin position="640"/>
        <end position="854"/>
    </location>
</feature>
<dbReference type="InterPro" id="IPR055386">
    <property type="entry name" value="FANCA_helical"/>
</dbReference>
<evidence type="ECO:0000259" key="4">
    <source>
        <dbReference type="Pfam" id="PF24783"/>
    </source>
</evidence>
<dbReference type="InterPro" id="IPR003516">
    <property type="entry name" value="FANCA"/>
</dbReference>
<reference evidence="5" key="1">
    <citation type="submission" date="2023-03" db="EMBL/GenBank/DDBJ databases">
        <title>Electrophorus voltai genome.</title>
        <authorList>
            <person name="Bian C."/>
        </authorList>
    </citation>
    <scope>NUCLEOTIDE SEQUENCE</scope>
    <source>
        <strain evidence="5">CB-2022</strain>
        <tissue evidence="5">Muscle</tissue>
    </source>
</reference>
<dbReference type="PRINTS" id="PR00826">
    <property type="entry name" value="FANCONIAGENE"/>
</dbReference>
<dbReference type="Pfam" id="PF15865">
    <property type="entry name" value="Fanconi_A_N"/>
    <property type="match status" value="1"/>
</dbReference>
<accession>A0AAD9E2H5</accession>
<proteinExistence type="predicted"/>
<dbReference type="PANTHER" id="PTHR12047">
    <property type="entry name" value="FANCONI ANEMIA GROUP A PROTEIN"/>
    <property type="match status" value="1"/>
</dbReference>
<feature type="domain" description="Fanconi anaemia group A protein helical" evidence="3">
    <location>
        <begin position="534"/>
        <end position="615"/>
    </location>
</feature>
<keyword evidence="6" id="KW-1185">Reference proteome</keyword>
<dbReference type="InterPro" id="IPR055387">
    <property type="entry name" value="FANCA_arcN"/>
</dbReference>
<dbReference type="EMBL" id="JAROKS010000004">
    <property type="protein sequence ID" value="KAK1804630.1"/>
    <property type="molecule type" value="Genomic_DNA"/>
</dbReference>
<dbReference type="GO" id="GO:0043240">
    <property type="term" value="C:Fanconi anaemia nuclear complex"/>
    <property type="evidence" value="ECO:0007669"/>
    <property type="project" value="InterPro"/>
</dbReference>